<dbReference type="EMBL" id="CM047944">
    <property type="protein sequence ID" value="KAI9899509.1"/>
    <property type="molecule type" value="Genomic_DNA"/>
</dbReference>
<gene>
    <name evidence="1" type="ORF">N3K66_005970</name>
</gene>
<protein>
    <submittedName>
        <fullName evidence="1">Uncharacterized protein</fullName>
    </submittedName>
</protein>
<comment type="caution">
    <text evidence="1">The sequence shown here is derived from an EMBL/GenBank/DDBJ whole genome shotgun (WGS) entry which is preliminary data.</text>
</comment>
<evidence type="ECO:0000313" key="2">
    <source>
        <dbReference type="Proteomes" id="UP001163324"/>
    </source>
</evidence>
<name>A0ACC0V0R9_9HYPO</name>
<organism evidence="1 2">
    <name type="scientific">Trichothecium roseum</name>
    <dbReference type="NCBI Taxonomy" id="47278"/>
    <lineage>
        <taxon>Eukaryota</taxon>
        <taxon>Fungi</taxon>
        <taxon>Dikarya</taxon>
        <taxon>Ascomycota</taxon>
        <taxon>Pezizomycotina</taxon>
        <taxon>Sordariomycetes</taxon>
        <taxon>Hypocreomycetidae</taxon>
        <taxon>Hypocreales</taxon>
        <taxon>Hypocreales incertae sedis</taxon>
        <taxon>Trichothecium</taxon>
    </lineage>
</organism>
<accession>A0ACC0V0R9</accession>
<evidence type="ECO:0000313" key="1">
    <source>
        <dbReference type="EMBL" id="KAI9899509.1"/>
    </source>
</evidence>
<dbReference type="Proteomes" id="UP001163324">
    <property type="component" value="Chromosome 5"/>
</dbReference>
<keyword evidence="2" id="KW-1185">Reference proteome</keyword>
<proteinExistence type="predicted"/>
<sequence length="245" mass="26497">MPPTRQGGRQSTNRHRSTLSLQKTEIVINVYDLLPAGRLSTLLWTFGTSLLHSGVVIKGKEYAYGGHDHPGVSGVYWTKPRTEPPGGTFKCEILHGFTLATDEEIEAAIRSASEEFQGTSYNLLTKNCNHFTSHLCKKLTGDAGPGWLNRAASIGVAMPCVVPREWVDPPEYNTADGELLDEDGEPAGERDGMLGGSRAHLVGDGSNSEDGWESEDTPHIPGKRGRTSRDSAGRKLPPAEQAPAH</sequence>
<reference evidence="1" key="1">
    <citation type="submission" date="2022-10" db="EMBL/GenBank/DDBJ databases">
        <title>Complete Genome of Trichothecium roseum strain YXFP-22015, a Plant Pathogen Isolated from Citrus.</title>
        <authorList>
            <person name="Wang Y."/>
            <person name="Zhu L."/>
        </authorList>
    </citation>
    <scope>NUCLEOTIDE SEQUENCE</scope>
    <source>
        <strain evidence="1">YXFP-22015</strain>
    </source>
</reference>